<feature type="domain" description="Glycosyltransferase 2-like" evidence="6">
    <location>
        <begin position="5"/>
        <end position="176"/>
    </location>
</feature>
<dbReference type="InterPro" id="IPR001173">
    <property type="entry name" value="Glyco_trans_2-like"/>
</dbReference>
<organism evidence="7 8">
    <name type="scientific">Candidatus Merdiplasma excrementigallinarum</name>
    <dbReference type="NCBI Taxonomy" id="2840864"/>
    <lineage>
        <taxon>Bacteria</taxon>
        <taxon>Bacillati</taxon>
        <taxon>Bacillota</taxon>
        <taxon>Clostridia</taxon>
        <taxon>Lachnospirales</taxon>
        <taxon>Lachnospiraceae</taxon>
        <taxon>Lachnospiraceae incertae sedis</taxon>
        <taxon>Candidatus Merdiplasma</taxon>
    </lineage>
</organism>
<accession>A0A9D1NYG4</accession>
<protein>
    <submittedName>
        <fullName evidence="7">Glycosyltransferase family 2 protein</fullName>
    </submittedName>
</protein>
<evidence type="ECO:0000256" key="5">
    <source>
        <dbReference type="SAM" id="Phobius"/>
    </source>
</evidence>
<dbReference type="PANTHER" id="PTHR43179">
    <property type="entry name" value="RHAMNOSYLTRANSFERASE WBBL"/>
    <property type="match status" value="1"/>
</dbReference>
<dbReference type="EMBL" id="DVOS01000039">
    <property type="protein sequence ID" value="HIV23129.1"/>
    <property type="molecule type" value="Genomic_DNA"/>
</dbReference>
<evidence type="ECO:0000256" key="2">
    <source>
        <dbReference type="ARBA" id="ARBA00006739"/>
    </source>
</evidence>
<keyword evidence="3" id="KW-0328">Glycosyltransferase</keyword>
<comment type="caution">
    <text evidence="7">The sequence shown here is derived from an EMBL/GenBank/DDBJ whole genome shotgun (WGS) entry which is preliminary data.</text>
</comment>
<comment type="pathway">
    <text evidence="1">Cell wall biogenesis; cell wall polysaccharide biosynthesis.</text>
</comment>
<comment type="similarity">
    <text evidence="2">Belongs to the glycosyltransferase 2 family.</text>
</comment>
<sequence>MGEVTVIIPNLNGISCLKGCLSSLQNQSVSDFAIILVDNGSGDGSVEYVKTHFPQVRIRRFRENTGFCHAVNAGISMSSTPYVILLNNDTVCDRHFVEALLREIKKRPRCFSCGAKMVQMKHPELMDDGGDYYCALGWAFALGKGKPAFAFNRGRKIFASCAGAAIYRREALEKIGLFDERHFAYLEDIDIGYRARIHGYENRYVPEAVVYHLGSATSGSAHNAFKVSLASRNSVYLIWKNMPLPQILLNAPFLLAGFLIKGIFFARMGLGKEYAAGLAKGAALCRQGEKTVFQRKNLKHYMQIQLELWYNMIRRLTDALSFRRK</sequence>
<name>A0A9D1NYG4_9FIRM</name>
<evidence type="ECO:0000259" key="6">
    <source>
        <dbReference type="Pfam" id="PF00535"/>
    </source>
</evidence>
<keyword evidence="5" id="KW-1133">Transmembrane helix</keyword>
<feature type="transmembrane region" description="Helical" evidence="5">
    <location>
        <begin position="247"/>
        <end position="266"/>
    </location>
</feature>
<dbReference type="CDD" id="cd04186">
    <property type="entry name" value="GT_2_like_c"/>
    <property type="match status" value="1"/>
</dbReference>
<dbReference type="SUPFAM" id="SSF53448">
    <property type="entry name" value="Nucleotide-diphospho-sugar transferases"/>
    <property type="match status" value="1"/>
</dbReference>
<dbReference type="Pfam" id="PF00535">
    <property type="entry name" value="Glycos_transf_2"/>
    <property type="match status" value="1"/>
</dbReference>
<dbReference type="Proteomes" id="UP000886889">
    <property type="component" value="Unassembled WGS sequence"/>
</dbReference>
<dbReference type="AlphaFoldDB" id="A0A9D1NYG4"/>
<reference evidence="7" key="1">
    <citation type="submission" date="2020-10" db="EMBL/GenBank/DDBJ databases">
        <authorList>
            <person name="Gilroy R."/>
        </authorList>
    </citation>
    <scope>NUCLEOTIDE SEQUENCE</scope>
    <source>
        <strain evidence="7">ChiBcec6-7307</strain>
    </source>
</reference>
<dbReference type="GO" id="GO:0016757">
    <property type="term" value="F:glycosyltransferase activity"/>
    <property type="evidence" value="ECO:0007669"/>
    <property type="project" value="UniProtKB-KW"/>
</dbReference>
<evidence type="ECO:0000313" key="8">
    <source>
        <dbReference type="Proteomes" id="UP000886889"/>
    </source>
</evidence>
<dbReference type="PANTHER" id="PTHR43179:SF12">
    <property type="entry name" value="GALACTOFURANOSYLTRANSFERASE GLFT2"/>
    <property type="match status" value="1"/>
</dbReference>
<keyword evidence="4" id="KW-0808">Transferase</keyword>
<evidence type="ECO:0000256" key="3">
    <source>
        <dbReference type="ARBA" id="ARBA00022676"/>
    </source>
</evidence>
<dbReference type="Gene3D" id="3.90.550.10">
    <property type="entry name" value="Spore Coat Polysaccharide Biosynthesis Protein SpsA, Chain A"/>
    <property type="match status" value="1"/>
</dbReference>
<proteinExistence type="inferred from homology"/>
<keyword evidence="5" id="KW-0472">Membrane</keyword>
<evidence type="ECO:0000313" key="7">
    <source>
        <dbReference type="EMBL" id="HIV23129.1"/>
    </source>
</evidence>
<evidence type="ECO:0000256" key="1">
    <source>
        <dbReference type="ARBA" id="ARBA00004776"/>
    </source>
</evidence>
<evidence type="ECO:0000256" key="4">
    <source>
        <dbReference type="ARBA" id="ARBA00022679"/>
    </source>
</evidence>
<dbReference type="InterPro" id="IPR029044">
    <property type="entry name" value="Nucleotide-diphossugar_trans"/>
</dbReference>
<keyword evidence="5" id="KW-0812">Transmembrane</keyword>
<gene>
    <name evidence="7" type="ORF">IAC80_04230</name>
</gene>
<reference evidence="7" key="2">
    <citation type="journal article" date="2021" name="PeerJ">
        <title>Extensive microbial diversity within the chicken gut microbiome revealed by metagenomics and culture.</title>
        <authorList>
            <person name="Gilroy R."/>
            <person name="Ravi A."/>
            <person name="Getino M."/>
            <person name="Pursley I."/>
            <person name="Horton D.L."/>
            <person name="Alikhan N.F."/>
            <person name="Baker D."/>
            <person name="Gharbi K."/>
            <person name="Hall N."/>
            <person name="Watson M."/>
            <person name="Adriaenssens E.M."/>
            <person name="Foster-Nyarko E."/>
            <person name="Jarju S."/>
            <person name="Secka A."/>
            <person name="Antonio M."/>
            <person name="Oren A."/>
            <person name="Chaudhuri R.R."/>
            <person name="La Ragione R."/>
            <person name="Hildebrand F."/>
            <person name="Pallen M.J."/>
        </authorList>
    </citation>
    <scope>NUCLEOTIDE SEQUENCE</scope>
    <source>
        <strain evidence="7">ChiBcec6-7307</strain>
    </source>
</reference>